<name>A0A8X6QVE4_NEPPI</name>
<comment type="caution">
    <text evidence="2">The sequence shown here is derived from an EMBL/GenBank/DDBJ whole genome shotgun (WGS) entry which is preliminary data.</text>
</comment>
<evidence type="ECO:0000313" key="2">
    <source>
        <dbReference type="EMBL" id="GFU39084.1"/>
    </source>
</evidence>
<protein>
    <submittedName>
        <fullName evidence="2">Uncharacterized protein</fullName>
    </submittedName>
</protein>
<sequence>MIRPTRTRFGDATSSEEVRAKPGDSASRNGSLWDESSDEAWAEAPVPMSEWSEEFLTAFETPCCEEAIKLSRTYEIFQRGRSRKVRDGSSSVMEAIMRQLHGQTEGPLECQETDVPSERPVEENVVESSRPRTNVRLRSRSESSARSNDGSDMELLEDESSEIKIDNKAVAELCQLLLEKYRKFCDQSALIYKTPILKVWMDTHDCQDVRGI</sequence>
<organism evidence="2 3">
    <name type="scientific">Nephila pilipes</name>
    <name type="common">Giant wood spider</name>
    <name type="synonym">Nephila maculata</name>
    <dbReference type="NCBI Taxonomy" id="299642"/>
    <lineage>
        <taxon>Eukaryota</taxon>
        <taxon>Metazoa</taxon>
        <taxon>Ecdysozoa</taxon>
        <taxon>Arthropoda</taxon>
        <taxon>Chelicerata</taxon>
        <taxon>Arachnida</taxon>
        <taxon>Araneae</taxon>
        <taxon>Araneomorphae</taxon>
        <taxon>Entelegynae</taxon>
        <taxon>Araneoidea</taxon>
        <taxon>Nephilidae</taxon>
        <taxon>Nephila</taxon>
    </lineage>
</organism>
<accession>A0A8X6QVE4</accession>
<dbReference type="EMBL" id="BMAW01035291">
    <property type="protein sequence ID" value="GFU39084.1"/>
    <property type="molecule type" value="Genomic_DNA"/>
</dbReference>
<dbReference type="Proteomes" id="UP000887013">
    <property type="component" value="Unassembled WGS sequence"/>
</dbReference>
<feature type="region of interest" description="Disordered" evidence="1">
    <location>
        <begin position="101"/>
        <end position="155"/>
    </location>
</feature>
<evidence type="ECO:0000313" key="3">
    <source>
        <dbReference type="Proteomes" id="UP000887013"/>
    </source>
</evidence>
<feature type="region of interest" description="Disordered" evidence="1">
    <location>
        <begin position="1"/>
        <end position="46"/>
    </location>
</feature>
<dbReference type="AlphaFoldDB" id="A0A8X6QVE4"/>
<reference evidence="2" key="1">
    <citation type="submission" date="2020-08" db="EMBL/GenBank/DDBJ databases">
        <title>Multicomponent nature underlies the extraordinary mechanical properties of spider dragline silk.</title>
        <authorList>
            <person name="Kono N."/>
            <person name="Nakamura H."/>
            <person name="Mori M."/>
            <person name="Yoshida Y."/>
            <person name="Ohtoshi R."/>
            <person name="Malay A.D."/>
            <person name="Moran D.A.P."/>
            <person name="Tomita M."/>
            <person name="Numata K."/>
            <person name="Arakawa K."/>
        </authorList>
    </citation>
    <scope>NUCLEOTIDE SEQUENCE</scope>
</reference>
<keyword evidence="3" id="KW-1185">Reference proteome</keyword>
<gene>
    <name evidence="2" type="ORF">NPIL_43851</name>
</gene>
<evidence type="ECO:0000256" key="1">
    <source>
        <dbReference type="SAM" id="MobiDB-lite"/>
    </source>
</evidence>
<proteinExistence type="predicted"/>